<evidence type="ECO:0000313" key="4">
    <source>
        <dbReference type="Proteomes" id="UP000000779"/>
    </source>
</evidence>
<reference evidence="3 4" key="1">
    <citation type="journal article" date="2006" name="J. Bacteriol.">
        <title>Whole-genome sequence of Listeria welshimeri reveals common steps in genome reduction with Listeria innocua as compared to Listeria monocytogenes.</title>
        <authorList>
            <person name="Hain T."/>
            <person name="Steinweg C."/>
            <person name="Kuenne C.T."/>
            <person name="Billion A."/>
            <person name="Ghai R."/>
            <person name="Chatterjee S.S."/>
            <person name="Domann E."/>
            <person name="Kaerst U."/>
            <person name="Goesmann A."/>
            <person name="Bekel T."/>
            <person name="Bartels D."/>
            <person name="Kaiser O."/>
            <person name="Meyer F."/>
            <person name="Puehler A."/>
            <person name="Weisshaar B."/>
            <person name="Wehland J."/>
            <person name="Liang C."/>
            <person name="Dandekar T."/>
            <person name="Lampidis R."/>
            <person name="Kreft J."/>
            <person name="Goebel W."/>
            <person name="Chakraborty T."/>
        </authorList>
    </citation>
    <scope>NUCLEOTIDE SEQUENCE [LARGE SCALE GENOMIC DNA]</scope>
    <source>
        <strain evidence="4">ATCC 35897 / DSM 20650 / CIP 8149 / NCTC 11857 / SLCC 5334 / V8</strain>
    </source>
</reference>
<dbReference type="AlphaFoldDB" id="A0AI36"/>
<dbReference type="STRING" id="386043.lwe1250"/>
<organism evidence="3 4">
    <name type="scientific">Listeria welshimeri serovar 6b (strain ATCC 35897 / DSM 20650 / CCUG 15529 / CIP 8149 / NCTC 11857 / SLCC 5334 / V8)</name>
    <dbReference type="NCBI Taxonomy" id="386043"/>
    <lineage>
        <taxon>Bacteria</taxon>
        <taxon>Bacillati</taxon>
        <taxon>Bacillota</taxon>
        <taxon>Bacilli</taxon>
        <taxon>Bacillales</taxon>
        <taxon>Listeriaceae</taxon>
        <taxon>Listeria</taxon>
    </lineage>
</organism>
<keyword evidence="2" id="KW-0812">Transmembrane</keyword>
<dbReference type="KEGG" id="lwe:lwe1250"/>
<evidence type="ECO:0000256" key="1">
    <source>
        <dbReference type="SAM" id="MobiDB-lite"/>
    </source>
</evidence>
<protein>
    <submittedName>
        <fullName evidence="3">Putative secreted phage-related protein</fullName>
    </submittedName>
</protein>
<name>A0AI36_LISW6</name>
<keyword evidence="2" id="KW-1133">Transmembrane helix</keyword>
<feature type="compositionally biased region" description="Acidic residues" evidence="1">
    <location>
        <begin position="101"/>
        <end position="113"/>
    </location>
</feature>
<sequence>MRKYSYLLKKWWFWIILLLIVLSLFNAIWVLLFFATLATFIFAIIKVIKNINRRKYTLIIIATIVLLLTFSLIRTVQLYNYIVENPEENVTIDDTKKDPIEDSQTDEVEEMDREEASTSYTITQEGIESFNESINRLISESNGILIKVVPFENEYDMLIAYVTQDLKYQDETIKQKNSDYLGSEIQQRALGTLFGGDSNHRPMVELRYEDDTKMAGSSAFDKTNMKLTGK</sequence>
<feature type="transmembrane region" description="Helical" evidence="2">
    <location>
        <begin position="12"/>
        <end position="44"/>
    </location>
</feature>
<dbReference type="OrthoDB" id="2365452at2"/>
<feature type="transmembrane region" description="Helical" evidence="2">
    <location>
        <begin position="56"/>
        <end position="73"/>
    </location>
</feature>
<accession>A0AI36</accession>
<keyword evidence="2" id="KW-0472">Membrane</keyword>
<dbReference type="RefSeq" id="WP_011702061.1">
    <property type="nucleotide sequence ID" value="NC_008555.1"/>
</dbReference>
<dbReference type="EMBL" id="AM263198">
    <property type="protein sequence ID" value="CAK20668.1"/>
    <property type="molecule type" value="Genomic_DNA"/>
</dbReference>
<feature type="region of interest" description="Disordered" evidence="1">
    <location>
        <begin position="93"/>
        <end position="115"/>
    </location>
</feature>
<evidence type="ECO:0000313" key="3">
    <source>
        <dbReference type="EMBL" id="CAK20668.1"/>
    </source>
</evidence>
<proteinExistence type="predicted"/>
<dbReference type="HOGENOM" id="CLU_100946_0_0_9"/>
<evidence type="ECO:0000256" key="2">
    <source>
        <dbReference type="SAM" id="Phobius"/>
    </source>
</evidence>
<gene>
    <name evidence="3" type="ordered locus">lwe1250</name>
</gene>
<dbReference type="Proteomes" id="UP000000779">
    <property type="component" value="Chromosome"/>
</dbReference>
<dbReference type="eggNOG" id="ENOG503083Q">
    <property type="taxonomic scope" value="Bacteria"/>
</dbReference>
<dbReference type="GeneID" id="61189132"/>